<organism evidence="4 5">
    <name type="scientific">Mycena venus</name>
    <dbReference type="NCBI Taxonomy" id="2733690"/>
    <lineage>
        <taxon>Eukaryota</taxon>
        <taxon>Fungi</taxon>
        <taxon>Dikarya</taxon>
        <taxon>Basidiomycota</taxon>
        <taxon>Agaricomycotina</taxon>
        <taxon>Agaricomycetes</taxon>
        <taxon>Agaricomycetidae</taxon>
        <taxon>Agaricales</taxon>
        <taxon>Marasmiineae</taxon>
        <taxon>Mycenaceae</taxon>
        <taxon>Mycena</taxon>
    </lineage>
</organism>
<dbReference type="AlphaFoldDB" id="A0A8H6Z1C4"/>
<dbReference type="InterPro" id="IPR002213">
    <property type="entry name" value="UDP_glucos_trans"/>
</dbReference>
<dbReference type="InterPro" id="IPR004276">
    <property type="entry name" value="GlycoTrans_28_N"/>
</dbReference>
<dbReference type="EMBL" id="JACAZI010000002">
    <property type="protein sequence ID" value="KAF7369032.1"/>
    <property type="molecule type" value="Genomic_DNA"/>
</dbReference>
<dbReference type="PANTHER" id="PTHR48050:SF27">
    <property type="entry name" value="GLUCOSYLTRANSFERASE, PUTATIVE (AFU_ORTHOLOGUE AFUA_7G04880)-RELATED"/>
    <property type="match status" value="1"/>
</dbReference>
<keyword evidence="1 4" id="KW-0808">Transferase</keyword>
<dbReference type="GO" id="GO:0005975">
    <property type="term" value="P:carbohydrate metabolic process"/>
    <property type="evidence" value="ECO:0007669"/>
    <property type="project" value="InterPro"/>
</dbReference>
<dbReference type="FunFam" id="3.40.50.2000:FF:000009">
    <property type="entry name" value="Sterol 3-beta-glucosyltransferase UGT80A2"/>
    <property type="match status" value="1"/>
</dbReference>
<protein>
    <submittedName>
        <fullName evidence="4">Glycosyltransferase family 1 protein</fullName>
    </submittedName>
</protein>
<dbReference type="Pfam" id="PF03033">
    <property type="entry name" value="Glyco_transf_28"/>
    <property type="match status" value="1"/>
</dbReference>
<dbReference type="InterPro" id="IPR050426">
    <property type="entry name" value="Glycosyltransferase_28"/>
</dbReference>
<dbReference type="FunFam" id="3.40.50.2000:FF:000268">
    <property type="entry name" value="Glycosyltransferase family 1 protein"/>
    <property type="match status" value="1"/>
</dbReference>
<dbReference type="CDD" id="cd03784">
    <property type="entry name" value="GT1_Gtf-like"/>
    <property type="match status" value="1"/>
</dbReference>
<feature type="domain" description="Glycosyltransferase family 28 N-terminal" evidence="2">
    <location>
        <begin position="102"/>
        <end position="249"/>
    </location>
</feature>
<feature type="domain" description="Erythromycin biosynthesis protein CIII-like C-terminal" evidence="3">
    <location>
        <begin position="390"/>
        <end position="485"/>
    </location>
</feature>
<dbReference type="OrthoDB" id="5835829at2759"/>
<dbReference type="PANTHER" id="PTHR48050">
    <property type="entry name" value="STEROL 3-BETA-GLUCOSYLTRANSFERASE"/>
    <property type="match status" value="1"/>
</dbReference>
<name>A0A8H6Z1C4_9AGAR</name>
<dbReference type="Gene3D" id="3.40.50.2000">
    <property type="entry name" value="Glycogen Phosphorylase B"/>
    <property type="match status" value="2"/>
</dbReference>
<dbReference type="Pfam" id="PF06722">
    <property type="entry name" value="EryCIII-like_C"/>
    <property type="match status" value="1"/>
</dbReference>
<sequence length="679" mass="73679">MIVNPDTLALKISMDSKSRASVDSDSERVYLHDAPPAYERGAFQLEKEFIDKNTTVGEDGRVDLDFDSKLGRALASIVPHPPPYIPKYSLLERREWHIKLNIVIQVVGSRGDVQPFIALGNELLKHGHRVRLATHNVFEDLVRSSGLEFYPIGGDPAELMAYMVKNPGLIPGIRSLRTGDVQRKRAMVTEMLEGCWRSCVEPDTLSGAPFVAEAIIANPPSFAHIHCAQALGIPVHLMFTMPWTSTRAFAHPLANLRYTGTDPAFANYMSYGMVEFLTWQGLGDLINKWRHSLDLEPVPLTEDLWIGPPTWTSADFSFVNPPDYTPPPELDAFLREGPPPVYIGFGSIVIDDPGRMSATVLGAVRMAGVRAIISRGWSKLAGPPLPDVLYIGDCPHEWLFQHVAAVVHHGGAGTTACGLSNGKPTAIIPFFADQPFWGNMVAAAGAGPPPIPHKTLDVKTLAKAITFCLTPQAAAAARAIGNKMRSESGVKTAVDSFHANLPLERLSCFILPDRPAAWKIQKGKGTMRLSKLAAEVLINNSEFDRKALKIHQSKKILIDNRRWDPFTGSISAGTGTIADMVDATAGIFVKPYQEFRRSNSGVPVSPAASTFHNDRDEGGIGAAPQSPTSISVVTLVEKDDKCDGGSLASVPQSSSSALVLPLVEKSEHRMSDVTGPFGL</sequence>
<dbReference type="GO" id="GO:0016906">
    <property type="term" value="F:sterol 3-beta-glucosyltransferase activity"/>
    <property type="evidence" value="ECO:0007669"/>
    <property type="project" value="UniProtKB-ARBA"/>
</dbReference>
<dbReference type="Proteomes" id="UP000620124">
    <property type="component" value="Unassembled WGS sequence"/>
</dbReference>
<evidence type="ECO:0000313" key="5">
    <source>
        <dbReference type="Proteomes" id="UP000620124"/>
    </source>
</evidence>
<accession>A0A8H6Z1C4</accession>
<dbReference type="SUPFAM" id="SSF53756">
    <property type="entry name" value="UDP-Glycosyltransferase/glycogen phosphorylase"/>
    <property type="match status" value="1"/>
</dbReference>
<evidence type="ECO:0000259" key="2">
    <source>
        <dbReference type="Pfam" id="PF03033"/>
    </source>
</evidence>
<evidence type="ECO:0000256" key="1">
    <source>
        <dbReference type="ARBA" id="ARBA00022679"/>
    </source>
</evidence>
<gene>
    <name evidence="4" type="ORF">MVEN_00230000</name>
</gene>
<keyword evidence="5" id="KW-1185">Reference proteome</keyword>
<proteinExistence type="predicted"/>
<evidence type="ECO:0000259" key="3">
    <source>
        <dbReference type="Pfam" id="PF06722"/>
    </source>
</evidence>
<dbReference type="InterPro" id="IPR010610">
    <property type="entry name" value="EryCIII-like_C"/>
</dbReference>
<reference evidence="4" key="1">
    <citation type="submission" date="2020-05" db="EMBL/GenBank/DDBJ databases">
        <title>Mycena genomes resolve the evolution of fungal bioluminescence.</title>
        <authorList>
            <person name="Tsai I.J."/>
        </authorList>
    </citation>
    <scope>NUCLEOTIDE SEQUENCE</scope>
    <source>
        <strain evidence="4">CCC161011</strain>
    </source>
</reference>
<comment type="caution">
    <text evidence="4">The sequence shown here is derived from an EMBL/GenBank/DDBJ whole genome shotgun (WGS) entry which is preliminary data.</text>
</comment>
<evidence type="ECO:0000313" key="4">
    <source>
        <dbReference type="EMBL" id="KAF7369032.1"/>
    </source>
</evidence>